<keyword evidence="2" id="KW-0902">Two-component regulatory system</keyword>
<dbReference type="FunFam" id="3.40.50.2300:FF:000001">
    <property type="entry name" value="DNA-binding response regulator PhoB"/>
    <property type="match status" value="1"/>
</dbReference>
<dbReference type="AlphaFoldDB" id="A0A853L091"/>
<dbReference type="InterPro" id="IPR016032">
    <property type="entry name" value="Sig_transdc_resp-reg_C-effctor"/>
</dbReference>
<feature type="domain" description="OmpR/PhoB-type" evidence="9">
    <location>
        <begin position="129"/>
        <end position="226"/>
    </location>
</feature>
<evidence type="ECO:0000256" key="2">
    <source>
        <dbReference type="ARBA" id="ARBA00023012"/>
    </source>
</evidence>
<dbReference type="GO" id="GO:0000976">
    <property type="term" value="F:transcription cis-regulatory region binding"/>
    <property type="evidence" value="ECO:0007669"/>
    <property type="project" value="TreeGrafter"/>
</dbReference>
<dbReference type="InterPro" id="IPR001789">
    <property type="entry name" value="Sig_transdc_resp-reg_receiver"/>
</dbReference>
<dbReference type="SUPFAM" id="SSF46894">
    <property type="entry name" value="C-terminal effector domain of the bipartite response regulators"/>
    <property type="match status" value="1"/>
</dbReference>
<dbReference type="RefSeq" id="WP_064781066.1">
    <property type="nucleotide sequence ID" value="NZ_JPVZ01000004.1"/>
</dbReference>
<feature type="domain" description="Response regulatory" evidence="8">
    <location>
        <begin position="8"/>
        <end position="122"/>
    </location>
</feature>
<keyword evidence="3" id="KW-0805">Transcription regulation</keyword>
<evidence type="ECO:0000256" key="3">
    <source>
        <dbReference type="ARBA" id="ARBA00023015"/>
    </source>
</evidence>
<dbReference type="InterPro" id="IPR001867">
    <property type="entry name" value="OmpR/PhoB-type_DNA-bd"/>
</dbReference>
<dbReference type="SMART" id="SM00862">
    <property type="entry name" value="Trans_reg_C"/>
    <property type="match status" value="1"/>
</dbReference>
<keyword evidence="4 7" id="KW-0238">DNA-binding</keyword>
<dbReference type="PROSITE" id="PS50110">
    <property type="entry name" value="RESPONSE_REGULATORY"/>
    <property type="match status" value="1"/>
</dbReference>
<comment type="caution">
    <text evidence="10">The sequence shown here is derived from an EMBL/GenBank/DDBJ whole genome shotgun (WGS) entry which is preliminary data.</text>
</comment>
<feature type="modified residue" description="4-aspartylphosphate" evidence="6">
    <location>
        <position position="57"/>
    </location>
</feature>
<evidence type="ECO:0000256" key="7">
    <source>
        <dbReference type="PROSITE-ProRule" id="PRU01091"/>
    </source>
</evidence>
<dbReference type="GO" id="GO:0032993">
    <property type="term" value="C:protein-DNA complex"/>
    <property type="evidence" value="ECO:0007669"/>
    <property type="project" value="TreeGrafter"/>
</dbReference>
<dbReference type="InterPro" id="IPR011006">
    <property type="entry name" value="CheY-like_superfamily"/>
</dbReference>
<dbReference type="EMBL" id="JPVZ01000004">
    <property type="protein sequence ID" value="OAZ09657.1"/>
    <property type="molecule type" value="Genomic_DNA"/>
</dbReference>
<evidence type="ECO:0000256" key="5">
    <source>
        <dbReference type="ARBA" id="ARBA00023163"/>
    </source>
</evidence>
<feature type="DNA-binding region" description="OmpR/PhoB-type" evidence="7">
    <location>
        <begin position="129"/>
        <end position="226"/>
    </location>
</feature>
<accession>A0A853L091</accession>
<dbReference type="PANTHER" id="PTHR48111">
    <property type="entry name" value="REGULATOR OF RPOS"/>
    <property type="match status" value="1"/>
</dbReference>
<evidence type="ECO:0000259" key="8">
    <source>
        <dbReference type="PROSITE" id="PS50110"/>
    </source>
</evidence>
<keyword evidence="1 6" id="KW-0597">Phosphoprotein</keyword>
<dbReference type="SUPFAM" id="SSF52172">
    <property type="entry name" value="CheY-like"/>
    <property type="match status" value="1"/>
</dbReference>
<dbReference type="Proteomes" id="UP000094009">
    <property type="component" value="Unassembled WGS sequence"/>
</dbReference>
<reference evidence="10 11" key="1">
    <citation type="submission" date="2014-07" db="EMBL/GenBank/DDBJ databases">
        <title>Draft genome sequence of Thalassospira tepidiphila 1-1B.</title>
        <authorList>
            <person name="Lai Q."/>
            <person name="Shao Z."/>
        </authorList>
    </citation>
    <scope>NUCLEOTIDE SEQUENCE [LARGE SCALE GENOMIC DNA]</scope>
    <source>
        <strain evidence="10 11">MCCC 1A03514</strain>
    </source>
</reference>
<organism evidence="10 11">
    <name type="scientific">Thalassospira tepidiphila MCCC 1A03514</name>
    <dbReference type="NCBI Taxonomy" id="1177930"/>
    <lineage>
        <taxon>Bacteria</taxon>
        <taxon>Pseudomonadati</taxon>
        <taxon>Pseudomonadota</taxon>
        <taxon>Alphaproteobacteria</taxon>
        <taxon>Rhodospirillales</taxon>
        <taxon>Thalassospiraceae</taxon>
        <taxon>Thalassospira</taxon>
    </lineage>
</organism>
<evidence type="ECO:0000256" key="4">
    <source>
        <dbReference type="ARBA" id="ARBA00023125"/>
    </source>
</evidence>
<dbReference type="InterPro" id="IPR036388">
    <property type="entry name" value="WH-like_DNA-bd_sf"/>
</dbReference>
<dbReference type="Pfam" id="PF00072">
    <property type="entry name" value="Response_reg"/>
    <property type="match status" value="1"/>
</dbReference>
<protein>
    <submittedName>
        <fullName evidence="10">XRE family transcriptional regulator</fullName>
    </submittedName>
</protein>
<dbReference type="GO" id="GO:0005829">
    <property type="term" value="C:cytosol"/>
    <property type="evidence" value="ECO:0007669"/>
    <property type="project" value="TreeGrafter"/>
</dbReference>
<dbReference type="Pfam" id="PF00486">
    <property type="entry name" value="Trans_reg_C"/>
    <property type="match status" value="1"/>
</dbReference>
<keyword evidence="5" id="KW-0804">Transcription</keyword>
<dbReference type="GO" id="GO:0000156">
    <property type="term" value="F:phosphorelay response regulator activity"/>
    <property type="evidence" value="ECO:0007669"/>
    <property type="project" value="TreeGrafter"/>
</dbReference>
<dbReference type="InterPro" id="IPR039420">
    <property type="entry name" value="WalR-like"/>
</dbReference>
<proteinExistence type="predicted"/>
<dbReference type="Gene3D" id="1.10.10.10">
    <property type="entry name" value="Winged helix-like DNA-binding domain superfamily/Winged helix DNA-binding domain"/>
    <property type="match status" value="1"/>
</dbReference>
<evidence type="ECO:0000259" key="9">
    <source>
        <dbReference type="PROSITE" id="PS51755"/>
    </source>
</evidence>
<gene>
    <name evidence="10" type="ORF">TH4_10720</name>
</gene>
<dbReference type="GO" id="GO:0006355">
    <property type="term" value="P:regulation of DNA-templated transcription"/>
    <property type="evidence" value="ECO:0007669"/>
    <property type="project" value="InterPro"/>
</dbReference>
<dbReference type="SMART" id="SM00448">
    <property type="entry name" value="REC"/>
    <property type="match status" value="1"/>
</dbReference>
<dbReference type="CDD" id="cd00383">
    <property type="entry name" value="trans_reg_C"/>
    <property type="match status" value="1"/>
</dbReference>
<dbReference type="Gene3D" id="6.10.250.690">
    <property type="match status" value="1"/>
</dbReference>
<evidence type="ECO:0000256" key="6">
    <source>
        <dbReference type="PROSITE-ProRule" id="PRU00169"/>
    </source>
</evidence>
<sequence length="229" mass="25746">MKATAHIMVLLVEDNMDIAATVSDYLTIEGVECDHAYDGETAYQMALTGEYDVILLDLMLPFRDGISICKALRDEGVDTPVLMLTARDTLDDKIEGFHAGADDYLVKPFELEELLLRTRVLSRRRSGEVRRFSLGDLLIDFENRSVVRAGQNISVSPTGWTILEVLAQNSPQVVTRSRLSMALWQGDPPDTNALKTHLYKLRHRIDKPFEQNLIHTIPGQGVALREQPL</sequence>
<name>A0A853L091_9PROT</name>
<evidence type="ECO:0000313" key="10">
    <source>
        <dbReference type="EMBL" id="OAZ09657.1"/>
    </source>
</evidence>
<dbReference type="PROSITE" id="PS51755">
    <property type="entry name" value="OMPR_PHOB"/>
    <property type="match status" value="1"/>
</dbReference>
<dbReference type="PANTHER" id="PTHR48111:SF22">
    <property type="entry name" value="REGULATOR OF RPOS"/>
    <property type="match status" value="1"/>
</dbReference>
<evidence type="ECO:0000256" key="1">
    <source>
        <dbReference type="ARBA" id="ARBA00022553"/>
    </source>
</evidence>
<dbReference type="Gene3D" id="3.40.50.2300">
    <property type="match status" value="1"/>
</dbReference>
<evidence type="ECO:0000313" key="11">
    <source>
        <dbReference type="Proteomes" id="UP000094009"/>
    </source>
</evidence>